<dbReference type="InParanoid" id="A0A0H2R4Q9"/>
<name>A0A0H2R4Q9_9AGAM</name>
<gene>
    <name evidence="1" type="ORF">SCHPADRAFT_897044</name>
</gene>
<evidence type="ECO:0000313" key="1">
    <source>
        <dbReference type="EMBL" id="KLO04418.1"/>
    </source>
</evidence>
<reference evidence="1 2" key="1">
    <citation type="submission" date="2015-04" db="EMBL/GenBank/DDBJ databases">
        <title>Complete genome sequence of Schizopora paradoxa KUC8140, a cosmopolitan wood degrader in East Asia.</title>
        <authorList>
            <consortium name="DOE Joint Genome Institute"/>
            <person name="Min B."/>
            <person name="Park H."/>
            <person name="Jang Y."/>
            <person name="Kim J.-J."/>
            <person name="Kim K.H."/>
            <person name="Pangilinan J."/>
            <person name="Lipzen A."/>
            <person name="Riley R."/>
            <person name="Grigoriev I.V."/>
            <person name="Spatafora J.W."/>
            <person name="Choi I.-G."/>
        </authorList>
    </citation>
    <scope>NUCLEOTIDE SEQUENCE [LARGE SCALE GENOMIC DNA]</scope>
    <source>
        <strain evidence="1 2">KUC8140</strain>
    </source>
</reference>
<accession>A0A0H2R4Q9</accession>
<sequence length="161" mass="18115">MASSQFPQLAYEWSLASLYIVFSKDSRRGKTFKFAADVEIQLPLCHSLGMPLRALRGESRQSTRHLARSAIGVGVSHARAIPQLTRFRLRQHGAHRRPEIGERERARRRSTCPAIAHSSRFTVYIAHARRCAVLASQAERRLDARAVRDAVNGASSNAFRH</sequence>
<keyword evidence="2" id="KW-1185">Reference proteome</keyword>
<dbReference type="Proteomes" id="UP000053477">
    <property type="component" value="Unassembled WGS sequence"/>
</dbReference>
<protein>
    <submittedName>
        <fullName evidence="1">Uncharacterized protein</fullName>
    </submittedName>
</protein>
<dbReference type="EMBL" id="KQ086550">
    <property type="protein sequence ID" value="KLO04418.1"/>
    <property type="molecule type" value="Genomic_DNA"/>
</dbReference>
<organism evidence="1 2">
    <name type="scientific">Schizopora paradoxa</name>
    <dbReference type="NCBI Taxonomy" id="27342"/>
    <lineage>
        <taxon>Eukaryota</taxon>
        <taxon>Fungi</taxon>
        <taxon>Dikarya</taxon>
        <taxon>Basidiomycota</taxon>
        <taxon>Agaricomycotina</taxon>
        <taxon>Agaricomycetes</taxon>
        <taxon>Hymenochaetales</taxon>
        <taxon>Schizoporaceae</taxon>
        <taxon>Schizopora</taxon>
    </lineage>
</organism>
<evidence type="ECO:0000313" key="2">
    <source>
        <dbReference type="Proteomes" id="UP000053477"/>
    </source>
</evidence>
<proteinExistence type="predicted"/>
<dbReference type="AlphaFoldDB" id="A0A0H2R4Q9"/>